<dbReference type="InterPro" id="IPR000089">
    <property type="entry name" value="Biotin_lipoyl"/>
</dbReference>
<dbReference type="SUPFAM" id="SSF51230">
    <property type="entry name" value="Single hybrid motif"/>
    <property type="match status" value="1"/>
</dbReference>
<protein>
    <recommendedName>
        <fullName evidence="2 8">Biotin carboxyl carrier protein of acetyl-CoA carboxylase</fullName>
    </recommendedName>
</protein>
<keyword evidence="4 8" id="KW-0276">Fatty acid metabolism</keyword>
<accession>A0A4R4VRN6</accession>
<comment type="function">
    <text evidence="8">This protein is a component of the acetyl coenzyme A carboxylase complex; first, biotin carboxylase catalyzes the carboxylation of the carrier protein and then the transcarboxylase transfers the carboxyl group to form malonyl-CoA.</text>
</comment>
<feature type="domain" description="Lipoyl-binding" evidence="9">
    <location>
        <begin position="95"/>
        <end position="179"/>
    </location>
</feature>
<evidence type="ECO:0000256" key="2">
    <source>
        <dbReference type="ARBA" id="ARBA00017562"/>
    </source>
</evidence>
<dbReference type="PANTHER" id="PTHR45266:SF3">
    <property type="entry name" value="OXALOACETATE DECARBOXYLASE ALPHA CHAIN"/>
    <property type="match status" value="1"/>
</dbReference>
<evidence type="ECO:0000256" key="7">
    <source>
        <dbReference type="ARBA" id="ARBA00023267"/>
    </source>
</evidence>
<evidence type="ECO:0000256" key="1">
    <source>
        <dbReference type="ARBA" id="ARBA00005194"/>
    </source>
</evidence>
<dbReference type="OrthoDB" id="9811735at2"/>
<dbReference type="AlphaFoldDB" id="A0A4R4VRN6"/>
<evidence type="ECO:0000259" key="9">
    <source>
        <dbReference type="PROSITE" id="PS50968"/>
    </source>
</evidence>
<dbReference type="Proteomes" id="UP000294543">
    <property type="component" value="Unassembled WGS sequence"/>
</dbReference>
<evidence type="ECO:0000313" key="10">
    <source>
        <dbReference type="EMBL" id="TDD08502.1"/>
    </source>
</evidence>
<keyword evidence="11" id="KW-1185">Reference proteome</keyword>
<proteinExistence type="predicted"/>
<dbReference type="GO" id="GO:0003989">
    <property type="term" value="F:acetyl-CoA carboxylase activity"/>
    <property type="evidence" value="ECO:0007669"/>
    <property type="project" value="InterPro"/>
</dbReference>
<name>A0A4R4VRN6_9ACTN</name>
<evidence type="ECO:0000313" key="11">
    <source>
        <dbReference type="Proteomes" id="UP000294543"/>
    </source>
</evidence>
<gene>
    <name evidence="10" type="ORF">E1294_47425</name>
</gene>
<dbReference type="CDD" id="cd06850">
    <property type="entry name" value="biotinyl_domain"/>
    <property type="match status" value="1"/>
</dbReference>
<dbReference type="InterPro" id="IPR001249">
    <property type="entry name" value="AcCoA_biotinCC"/>
</dbReference>
<evidence type="ECO:0000256" key="8">
    <source>
        <dbReference type="RuleBase" id="RU364072"/>
    </source>
</evidence>
<dbReference type="PRINTS" id="PR01071">
    <property type="entry name" value="ACOABIOTINCC"/>
</dbReference>
<keyword evidence="5 8" id="KW-0443">Lipid metabolism</keyword>
<dbReference type="InterPro" id="IPR001882">
    <property type="entry name" value="Biotin_BS"/>
</dbReference>
<dbReference type="InterPro" id="IPR050709">
    <property type="entry name" value="Biotin_Carboxyl_Carrier/Decarb"/>
</dbReference>
<reference evidence="10 11" key="1">
    <citation type="submission" date="2019-03" db="EMBL/GenBank/DDBJ databases">
        <title>Draft genome sequences of novel Actinobacteria.</title>
        <authorList>
            <person name="Sahin N."/>
            <person name="Ay H."/>
            <person name="Saygin H."/>
        </authorList>
    </citation>
    <scope>NUCLEOTIDE SEQUENCE [LARGE SCALE GENOMIC DNA]</scope>
    <source>
        <strain evidence="10 11">KC712</strain>
    </source>
</reference>
<dbReference type="PROSITE" id="PS50968">
    <property type="entry name" value="BIOTINYL_LIPOYL"/>
    <property type="match status" value="1"/>
</dbReference>
<evidence type="ECO:0000256" key="3">
    <source>
        <dbReference type="ARBA" id="ARBA00022516"/>
    </source>
</evidence>
<evidence type="ECO:0000256" key="4">
    <source>
        <dbReference type="ARBA" id="ARBA00022832"/>
    </source>
</evidence>
<organism evidence="10 11">
    <name type="scientific">Nonomuraea diastatica</name>
    <dbReference type="NCBI Taxonomy" id="1848329"/>
    <lineage>
        <taxon>Bacteria</taxon>
        <taxon>Bacillati</taxon>
        <taxon>Actinomycetota</taxon>
        <taxon>Actinomycetes</taxon>
        <taxon>Streptosporangiales</taxon>
        <taxon>Streptosporangiaceae</taxon>
        <taxon>Nonomuraea</taxon>
    </lineage>
</organism>
<keyword evidence="6 8" id="KW-0275">Fatty acid biosynthesis</keyword>
<comment type="pathway">
    <text evidence="1 8">Lipid metabolism; fatty acid biosynthesis.</text>
</comment>
<sequence length="181" mass="18456">MADHGELIETVQRHAAGFIDAIGGPIRRLKVTVGEVSLEAEWAAPADQDLPVDRHLSTAGGTAVNGRAADGAVVQGAARTAVTVTAAAHGTASASQGVAATVGTVIPSPMVGTFYRCPEPGAEPFVKEGDLVTAGQQVAILEAMKMMNPIHATTAGRITRALAEDAAAVEYGQALFALEES</sequence>
<dbReference type="InterPro" id="IPR011053">
    <property type="entry name" value="Single_hybrid_motif"/>
</dbReference>
<evidence type="ECO:0000256" key="5">
    <source>
        <dbReference type="ARBA" id="ARBA00023098"/>
    </source>
</evidence>
<keyword evidence="7 8" id="KW-0092">Biotin</keyword>
<dbReference type="RefSeq" id="WP_132518635.1">
    <property type="nucleotide sequence ID" value="NZ_SMKP01000250.1"/>
</dbReference>
<evidence type="ECO:0000256" key="6">
    <source>
        <dbReference type="ARBA" id="ARBA00023160"/>
    </source>
</evidence>
<dbReference type="PROSITE" id="PS00188">
    <property type="entry name" value="BIOTIN"/>
    <property type="match status" value="1"/>
</dbReference>
<dbReference type="EMBL" id="SMKP01000250">
    <property type="protein sequence ID" value="TDD08502.1"/>
    <property type="molecule type" value="Genomic_DNA"/>
</dbReference>
<dbReference type="Gene3D" id="2.40.50.100">
    <property type="match status" value="1"/>
</dbReference>
<dbReference type="PANTHER" id="PTHR45266">
    <property type="entry name" value="OXALOACETATE DECARBOXYLASE ALPHA CHAIN"/>
    <property type="match status" value="1"/>
</dbReference>
<dbReference type="GO" id="GO:0009317">
    <property type="term" value="C:acetyl-CoA carboxylase complex"/>
    <property type="evidence" value="ECO:0007669"/>
    <property type="project" value="InterPro"/>
</dbReference>
<dbReference type="GO" id="GO:0006633">
    <property type="term" value="P:fatty acid biosynthetic process"/>
    <property type="evidence" value="ECO:0007669"/>
    <property type="project" value="UniProtKB-UniPathway"/>
</dbReference>
<dbReference type="Pfam" id="PF00364">
    <property type="entry name" value="Biotin_lipoyl"/>
    <property type="match status" value="1"/>
</dbReference>
<dbReference type="UniPathway" id="UPA00094"/>
<comment type="caution">
    <text evidence="10">The sequence shown here is derived from an EMBL/GenBank/DDBJ whole genome shotgun (WGS) entry which is preliminary data.</text>
</comment>
<keyword evidence="3 8" id="KW-0444">Lipid biosynthesis</keyword>